<evidence type="ECO:0000313" key="2">
    <source>
        <dbReference type="Proteomes" id="UP000230069"/>
    </source>
</evidence>
<gene>
    <name evidence="1" type="ORF">AQUCO_07800012v1</name>
</gene>
<sequence>MNRKLNQTNLLKGKTTLTYRSRVVHKLVCVVLHQQDQMFPELEDYDDYPIDCFLIIVEAFYTRFGFNLRGLRGFLLRIWVFKISSILRNKDKDKYFEKQKQRLPVYKY</sequence>
<dbReference type="Proteomes" id="UP000230069">
    <property type="component" value="Unassembled WGS sequence"/>
</dbReference>
<dbReference type="EMBL" id="KZ305095">
    <property type="protein sequence ID" value="PIA27379.1"/>
    <property type="molecule type" value="Genomic_DNA"/>
</dbReference>
<dbReference type="AlphaFoldDB" id="A0A2G5C7X8"/>
<name>A0A2G5C7X8_AQUCA</name>
<evidence type="ECO:0000313" key="1">
    <source>
        <dbReference type="EMBL" id="PIA27379.1"/>
    </source>
</evidence>
<dbReference type="InParanoid" id="A0A2G5C7X8"/>
<protein>
    <submittedName>
        <fullName evidence="1">Uncharacterized protein</fullName>
    </submittedName>
</protein>
<keyword evidence="2" id="KW-1185">Reference proteome</keyword>
<accession>A0A2G5C7X8</accession>
<reference evidence="1 2" key="1">
    <citation type="submission" date="2017-09" db="EMBL/GenBank/DDBJ databases">
        <title>WGS assembly of Aquilegia coerulea Goldsmith.</title>
        <authorList>
            <person name="Hodges S."/>
            <person name="Kramer E."/>
            <person name="Nordborg M."/>
            <person name="Tomkins J."/>
            <person name="Borevitz J."/>
            <person name="Derieg N."/>
            <person name="Yan J."/>
            <person name="Mihaltcheva S."/>
            <person name="Hayes R.D."/>
            <person name="Rokhsar D."/>
        </authorList>
    </citation>
    <scope>NUCLEOTIDE SEQUENCE [LARGE SCALE GENOMIC DNA]</scope>
    <source>
        <strain evidence="2">cv. Goldsmith</strain>
    </source>
</reference>
<organism evidence="1 2">
    <name type="scientific">Aquilegia coerulea</name>
    <name type="common">Rocky mountain columbine</name>
    <dbReference type="NCBI Taxonomy" id="218851"/>
    <lineage>
        <taxon>Eukaryota</taxon>
        <taxon>Viridiplantae</taxon>
        <taxon>Streptophyta</taxon>
        <taxon>Embryophyta</taxon>
        <taxon>Tracheophyta</taxon>
        <taxon>Spermatophyta</taxon>
        <taxon>Magnoliopsida</taxon>
        <taxon>Ranunculales</taxon>
        <taxon>Ranunculaceae</taxon>
        <taxon>Thalictroideae</taxon>
        <taxon>Aquilegia</taxon>
    </lineage>
</organism>
<proteinExistence type="predicted"/>